<comment type="similarity">
    <text evidence="2">Belongs to the CRISPR-associated Cas10/Csm1 family.</text>
</comment>
<evidence type="ECO:0000256" key="1">
    <source>
        <dbReference type="ARBA" id="ARBA00001968"/>
    </source>
</evidence>
<evidence type="ECO:0000256" key="8">
    <source>
        <dbReference type="ARBA" id="ARBA00022801"/>
    </source>
</evidence>
<dbReference type="GO" id="GO:0051607">
    <property type="term" value="P:defense response to virus"/>
    <property type="evidence" value="ECO:0007669"/>
    <property type="project" value="UniProtKB-KW"/>
</dbReference>
<reference evidence="15" key="1">
    <citation type="submission" date="2017-09" db="EMBL/GenBank/DDBJ databases">
        <title>Metaegenomics of thermophilic ammonia-oxidizing enrichment culture.</title>
        <authorList>
            <person name="Kato S."/>
            <person name="Suzuki K."/>
        </authorList>
    </citation>
    <scope>NUCLEOTIDE SEQUENCE [LARGE SCALE GENOMIC DNA]</scope>
</reference>
<evidence type="ECO:0000256" key="6">
    <source>
        <dbReference type="ARBA" id="ARBA00022741"/>
    </source>
</evidence>
<dbReference type="GO" id="GO:0004519">
    <property type="term" value="F:endonuclease activity"/>
    <property type="evidence" value="ECO:0007669"/>
    <property type="project" value="UniProtKB-KW"/>
</dbReference>
<dbReference type="InterPro" id="IPR013408">
    <property type="entry name" value="Cas10/Csm1"/>
</dbReference>
<evidence type="ECO:0000256" key="3">
    <source>
        <dbReference type="ARBA" id="ARBA00014333"/>
    </source>
</evidence>
<dbReference type="InterPro" id="IPR000160">
    <property type="entry name" value="GGDEF_dom"/>
</dbReference>
<keyword evidence="7" id="KW-0255">Endonuclease</keyword>
<keyword evidence="11" id="KW-0051">Antiviral defense</keyword>
<dbReference type="NCBIfam" id="TIGR02578">
    <property type="entry name" value="cas_TM1811_Csm1"/>
    <property type="match status" value="1"/>
</dbReference>
<dbReference type="GO" id="GO:0005524">
    <property type="term" value="F:ATP binding"/>
    <property type="evidence" value="ECO:0007669"/>
    <property type="project" value="UniProtKB-KW"/>
</dbReference>
<evidence type="ECO:0000256" key="4">
    <source>
        <dbReference type="ARBA" id="ARBA00022679"/>
    </source>
</evidence>
<proteinExistence type="inferred from homology"/>
<dbReference type="EMBL" id="BEHT01000057">
    <property type="protein sequence ID" value="GBD00180.1"/>
    <property type="molecule type" value="Genomic_DNA"/>
</dbReference>
<protein>
    <recommendedName>
        <fullName evidence="3">CRISPR system single-strand-specific deoxyribonuclease Cas10/Csm1 (subtype III-A)</fullName>
    </recommendedName>
    <alternativeName>
        <fullName evidence="12">Cyclic oligoadenylate synthase</fullName>
    </alternativeName>
</protein>
<evidence type="ECO:0000259" key="13">
    <source>
        <dbReference type="PROSITE" id="PS50887"/>
    </source>
</evidence>
<evidence type="ECO:0000256" key="2">
    <source>
        <dbReference type="ARBA" id="ARBA00005700"/>
    </source>
</evidence>
<dbReference type="AlphaFoldDB" id="A0A2H5XG69"/>
<evidence type="ECO:0000256" key="5">
    <source>
        <dbReference type="ARBA" id="ARBA00022722"/>
    </source>
</evidence>
<keyword evidence="10" id="KW-0067">ATP-binding</keyword>
<dbReference type="GO" id="GO:0004527">
    <property type="term" value="F:exonuclease activity"/>
    <property type="evidence" value="ECO:0007669"/>
    <property type="project" value="UniProtKB-KW"/>
</dbReference>
<dbReference type="InterPro" id="IPR052117">
    <property type="entry name" value="Cas10/Csm1_subtype-III-A"/>
</dbReference>
<evidence type="ECO:0000313" key="14">
    <source>
        <dbReference type="EMBL" id="GBD00180.1"/>
    </source>
</evidence>
<dbReference type="Pfam" id="PF18211">
    <property type="entry name" value="Csm1_B"/>
    <property type="match status" value="1"/>
</dbReference>
<keyword evidence="4" id="KW-0808">Transferase</keyword>
<dbReference type="Gene3D" id="3.30.70.270">
    <property type="match status" value="1"/>
</dbReference>
<keyword evidence="8" id="KW-0378">Hydrolase</keyword>
<dbReference type="InterPro" id="IPR043128">
    <property type="entry name" value="Rev_trsase/Diguanyl_cyclase"/>
</dbReference>
<evidence type="ECO:0000256" key="7">
    <source>
        <dbReference type="ARBA" id="ARBA00022759"/>
    </source>
</evidence>
<dbReference type="InterPro" id="IPR054767">
    <property type="entry name" value="Cas10-Cmr2_palm2"/>
</dbReference>
<dbReference type="GO" id="GO:0016740">
    <property type="term" value="F:transferase activity"/>
    <property type="evidence" value="ECO:0007669"/>
    <property type="project" value="UniProtKB-KW"/>
</dbReference>
<comment type="caution">
    <text evidence="14">The sequence shown here is derived from an EMBL/GenBank/DDBJ whole genome shotgun (WGS) entry which is preliminary data.</text>
</comment>
<dbReference type="Pfam" id="PF01966">
    <property type="entry name" value="HD"/>
    <property type="match status" value="1"/>
</dbReference>
<sequence>MRMTTVSAGLLHDVGKFSQRVRNEQRWKHEEFTEAFLRAFTEQLGEDSEKIITLAAAHHRAIADREGLIVKVADFLASAERRREVQPQIAPEKAALLALTSQVQLDKDPASLTFFPLRSFSLDESIFFPMPEKRTVDPDDYRKTWDEFAKTLHQLPQNLPLLVWQNLLFTYTHAIPSATPWEKEPEKRTTPDISLFHHAKLTAAIAACLTAFDDAGLSTGDLLHLRDLLSQFEEPDFVERLSQDPLASGKALCFLVRGDVAGIQSWIYRIARAEGEAHRRTAKRLRGRSFYLVLLTEAIAYWLCRQAQVPPCNILFCGGGVFDVLLPATEQVKSQLPEWATQLDEWLLEKFYGDLGVNIAWVEIAAADFYNFGNVYLRIAVELEKRKQHTFATMVGKPDFWFREVADICRFCDTTPFARADEPCEQCKLQESLGDALKEVGERDYIVWAISNAQKALATERGEQIVRFEALDCSVAIVSEETAKGIIKRWDGSGELIIRKRNDPKGWHQPLLWDCSKPVQAGIWWVATDAPVAKRDWRCPTKPADDPDATVREGEGLDFDEIAALSDGDDLIGVLKMDVDHLGTIFAVGVQPPSPSRIAELSGRMDAFFSAWLQNRCRLLTKEWQEQLPDDDERKGLVDNAFYILYAGGDDLMIIGPWNLTLVLAQCIRDDLTRYCGDNPNMTISAGIIFVKPKFPIHRFAVLAGEALEQSKDGGRNRITAFNATVSWDTYKQALDFGKELAQAIESKQMPRTFVHFLWHLYRTHVKEEKVNPLWAPLLHYMVARRLEEETIERLKLLERIPQLISERALPIALGYAILATRERARVAVGERLS</sequence>
<dbReference type="PANTHER" id="PTHR36528:SF1">
    <property type="entry name" value="CRISPR SYSTEM SINGLE-STRAND-SPECIFIC DEOXYRIBONUCLEASE CAS10_CSM1 (SUBTYPE III-A)"/>
    <property type="match status" value="1"/>
</dbReference>
<evidence type="ECO:0000313" key="15">
    <source>
        <dbReference type="Proteomes" id="UP000236173"/>
    </source>
</evidence>
<gene>
    <name evidence="14" type="ORF">HRbin17_02718</name>
</gene>
<dbReference type="Pfam" id="PF22335">
    <property type="entry name" value="Cas10-Cmr2_palm2"/>
    <property type="match status" value="1"/>
</dbReference>
<dbReference type="InterPro" id="IPR041062">
    <property type="entry name" value="Csm1_B"/>
</dbReference>
<evidence type="ECO:0000256" key="12">
    <source>
        <dbReference type="ARBA" id="ARBA00032922"/>
    </source>
</evidence>
<evidence type="ECO:0000256" key="9">
    <source>
        <dbReference type="ARBA" id="ARBA00022839"/>
    </source>
</evidence>
<accession>A0A2H5XG69</accession>
<feature type="domain" description="GGDEF" evidence="13">
    <location>
        <begin position="570"/>
        <end position="724"/>
    </location>
</feature>
<evidence type="ECO:0000256" key="11">
    <source>
        <dbReference type="ARBA" id="ARBA00023118"/>
    </source>
</evidence>
<dbReference type="InterPro" id="IPR006674">
    <property type="entry name" value="HD_domain"/>
</dbReference>
<dbReference type="SUPFAM" id="SSF109604">
    <property type="entry name" value="HD-domain/PDEase-like"/>
    <property type="match status" value="1"/>
</dbReference>
<keyword evidence="5" id="KW-0540">Nuclease</keyword>
<dbReference type="PANTHER" id="PTHR36528">
    <property type="entry name" value="CRISPR SYSTEM SINGLE-STRAND-SPECIFIC DEOXYRIBONUCLEASE CAS10/CSM1 (SUBTYPE III-A)"/>
    <property type="match status" value="1"/>
</dbReference>
<evidence type="ECO:0000256" key="10">
    <source>
        <dbReference type="ARBA" id="ARBA00022840"/>
    </source>
</evidence>
<organism evidence="14 15">
    <name type="scientific">Candidatus Fervidibacter japonicus</name>
    <dbReference type="NCBI Taxonomy" id="2035412"/>
    <lineage>
        <taxon>Bacteria</taxon>
        <taxon>Candidatus Fervidibacterota</taxon>
        <taxon>Candidatus Fervidibacter</taxon>
    </lineage>
</organism>
<keyword evidence="6" id="KW-0547">Nucleotide-binding</keyword>
<name>A0A2H5XG69_9BACT</name>
<dbReference type="Proteomes" id="UP000236173">
    <property type="component" value="Unassembled WGS sequence"/>
</dbReference>
<comment type="cofactor">
    <cofactor evidence="1">
        <name>a divalent metal cation</name>
        <dbReference type="ChEBI" id="CHEBI:60240"/>
    </cofactor>
</comment>
<dbReference type="PROSITE" id="PS50887">
    <property type="entry name" value="GGDEF"/>
    <property type="match status" value="1"/>
</dbReference>
<dbReference type="Gene3D" id="1.10.3210.10">
    <property type="entry name" value="Hypothetical protein af1432"/>
    <property type="match status" value="1"/>
</dbReference>
<keyword evidence="9" id="KW-0269">Exonuclease</keyword>